<dbReference type="OrthoDB" id="1845088at2759"/>
<comment type="caution">
    <text evidence="1">The sequence shown here is derived from an EMBL/GenBank/DDBJ whole genome shotgun (WGS) entry which is preliminary data.</text>
</comment>
<proteinExistence type="predicted"/>
<dbReference type="Proteomes" id="UP000541444">
    <property type="component" value="Unassembled WGS sequence"/>
</dbReference>
<evidence type="ECO:0008006" key="3">
    <source>
        <dbReference type="Google" id="ProtNLM"/>
    </source>
</evidence>
<sequence>MVHMVSVKLEANNFLLWRNQFIPLFTCKNLMGYVNGSFPPPEPMIVSDNNQVFKNPAYKTRQHTYQLLLSLIYLSLSEETMSKVLTITRSVNVCDALEEVYSHKLKSREIHLKDELQFIKKGSQSVSDYAKTFKTICNQLAFMGHSIYDTEKFHWLLCGLGPKFHAFYARISIYTGTT</sequence>
<reference evidence="1 2" key="1">
    <citation type="journal article" date="2020" name="IScience">
        <title>Genome Sequencing of the Endangered Kingdonia uniflora (Circaeasteraceae, Ranunculales) Reveals Potential Mechanisms of Evolutionary Specialization.</title>
        <authorList>
            <person name="Sun Y."/>
            <person name="Deng T."/>
            <person name="Zhang A."/>
            <person name="Moore M.J."/>
            <person name="Landis J.B."/>
            <person name="Lin N."/>
            <person name="Zhang H."/>
            <person name="Zhang X."/>
            <person name="Huang J."/>
            <person name="Zhang X."/>
            <person name="Sun H."/>
            <person name="Wang H."/>
        </authorList>
    </citation>
    <scope>NUCLEOTIDE SEQUENCE [LARGE SCALE GENOMIC DNA]</scope>
    <source>
        <strain evidence="1">TB1705</strain>
        <tissue evidence="1">Leaf</tissue>
    </source>
</reference>
<dbReference type="EMBL" id="JACGCM010000792">
    <property type="protein sequence ID" value="KAF6166426.1"/>
    <property type="molecule type" value="Genomic_DNA"/>
</dbReference>
<keyword evidence="2" id="KW-1185">Reference proteome</keyword>
<dbReference type="AlphaFoldDB" id="A0A7J7NGW4"/>
<dbReference type="PANTHER" id="PTHR47481:SF35">
    <property type="entry name" value="ZINC FINGER, CCHC-TYPE-RELATED"/>
    <property type="match status" value="1"/>
</dbReference>
<gene>
    <name evidence="1" type="ORF">GIB67_034977</name>
</gene>
<dbReference type="Pfam" id="PF14223">
    <property type="entry name" value="Retrotran_gag_2"/>
    <property type="match status" value="1"/>
</dbReference>
<name>A0A7J7NGW4_9MAGN</name>
<evidence type="ECO:0000313" key="2">
    <source>
        <dbReference type="Proteomes" id="UP000541444"/>
    </source>
</evidence>
<dbReference type="PANTHER" id="PTHR47481">
    <property type="match status" value="1"/>
</dbReference>
<evidence type="ECO:0000313" key="1">
    <source>
        <dbReference type="EMBL" id="KAF6166426.1"/>
    </source>
</evidence>
<organism evidence="1 2">
    <name type="scientific">Kingdonia uniflora</name>
    <dbReference type="NCBI Taxonomy" id="39325"/>
    <lineage>
        <taxon>Eukaryota</taxon>
        <taxon>Viridiplantae</taxon>
        <taxon>Streptophyta</taxon>
        <taxon>Embryophyta</taxon>
        <taxon>Tracheophyta</taxon>
        <taxon>Spermatophyta</taxon>
        <taxon>Magnoliopsida</taxon>
        <taxon>Ranunculales</taxon>
        <taxon>Circaeasteraceae</taxon>
        <taxon>Kingdonia</taxon>
    </lineage>
</organism>
<protein>
    <recommendedName>
        <fullName evidence="3">Retrotransposon Copia-like N-terminal domain-containing protein</fullName>
    </recommendedName>
</protein>
<accession>A0A7J7NGW4</accession>